<dbReference type="EnsemblPlants" id="ONIVA12G06740.1">
    <property type="protein sequence ID" value="ONIVA12G06740.1"/>
    <property type="gene ID" value="ONIVA12G06740"/>
</dbReference>
<evidence type="ECO:0008006" key="4">
    <source>
        <dbReference type="Google" id="ProtNLM"/>
    </source>
</evidence>
<evidence type="ECO:0000313" key="3">
    <source>
        <dbReference type="Proteomes" id="UP000006591"/>
    </source>
</evidence>
<name>A0A0E0J8D1_ORYNI</name>
<feature type="compositionally biased region" description="Gly residues" evidence="1">
    <location>
        <begin position="1"/>
        <end position="18"/>
    </location>
</feature>
<keyword evidence="3" id="KW-1185">Reference proteome</keyword>
<reference evidence="2" key="1">
    <citation type="submission" date="2015-04" db="UniProtKB">
        <authorList>
            <consortium name="EnsemblPlants"/>
        </authorList>
    </citation>
    <scope>IDENTIFICATION</scope>
    <source>
        <strain evidence="2">SL10</strain>
    </source>
</reference>
<feature type="region of interest" description="Disordered" evidence="1">
    <location>
        <begin position="1"/>
        <end position="35"/>
    </location>
</feature>
<dbReference type="Gramene" id="ONIVA12G06740.1">
    <property type="protein sequence ID" value="ONIVA12G06740.1"/>
    <property type="gene ID" value="ONIVA12G06740"/>
</dbReference>
<protein>
    <recommendedName>
        <fullName evidence="4">DUF834 domain-containing protein</fullName>
    </recommendedName>
</protein>
<evidence type="ECO:0000256" key="1">
    <source>
        <dbReference type="SAM" id="MobiDB-lite"/>
    </source>
</evidence>
<sequence>MAGGGGEEGAGSVEGGELGGRERESGGGAVMREGREWCREEKVEAPIGGGGSGGVDSAWAMARRIGAARRSAPEGKGVATRRRPSRRDDGLGVDEDK</sequence>
<proteinExistence type="predicted"/>
<dbReference type="AlphaFoldDB" id="A0A0E0J8D1"/>
<dbReference type="Proteomes" id="UP000006591">
    <property type="component" value="Chromosome 12"/>
</dbReference>
<feature type="region of interest" description="Disordered" evidence="1">
    <location>
        <begin position="66"/>
        <end position="97"/>
    </location>
</feature>
<accession>A0A0E0J8D1</accession>
<reference evidence="2" key="2">
    <citation type="submission" date="2018-04" db="EMBL/GenBank/DDBJ databases">
        <title>OnivRS2 (Oryza nivara Reference Sequence Version 2).</title>
        <authorList>
            <person name="Zhang J."/>
            <person name="Kudrna D."/>
            <person name="Lee S."/>
            <person name="Talag J."/>
            <person name="Rajasekar S."/>
            <person name="Welchert J."/>
            <person name="Hsing Y.-I."/>
            <person name="Wing R.A."/>
        </authorList>
    </citation>
    <scope>NUCLEOTIDE SEQUENCE [LARGE SCALE GENOMIC DNA]</scope>
    <source>
        <strain evidence="2">SL10</strain>
    </source>
</reference>
<dbReference type="HOGENOM" id="CLU_2350321_0_0_1"/>
<organism evidence="2">
    <name type="scientific">Oryza nivara</name>
    <name type="common">Indian wild rice</name>
    <name type="synonym">Oryza sativa f. spontanea</name>
    <dbReference type="NCBI Taxonomy" id="4536"/>
    <lineage>
        <taxon>Eukaryota</taxon>
        <taxon>Viridiplantae</taxon>
        <taxon>Streptophyta</taxon>
        <taxon>Embryophyta</taxon>
        <taxon>Tracheophyta</taxon>
        <taxon>Spermatophyta</taxon>
        <taxon>Magnoliopsida</taxon>
        <taxon>Liliopsida</taxon>
        <taxon>Poales</taxon>
        <taxon>Poaceae</taxon>
        <taxon>BOP clade</taxon>
        <taxon>Oryzoideae</taxon>
        <taxon>Oryzeae</taxon>
        <taxon>Oryzinae</taxon>
        <taxon>Oryza</taxon>
    </lineage>
</organism>
<evidence type="ECO:0000313" key="2">
    <source>
        <dbReference type="EnsemblPlants" id="ONIVA12G06740.1"/>
    </source>
</evidence>